<dbReference type="Proteomes" id="UP000472727">
    <property type="component" value="Unassembled WGS sequence"/>
</dbReference>
<sequence length="61" mass="6973">MYSEIKAPVSLKDDPENVSGYSKCPLCAGGLQLTMDVDGYRVVACLDDFDEDCRWRYYLKE</sequence>
<dbReference type="EMBL" id="WIWS01000086">
    <property type="protein sequence ID" value="KAF3209418.1"/>
    <property type="molecule type" value="Genomic_DNA"/>
</dbReference>
<gene>
    <name evidence="1" type="ORF">TWF106_010993</name>
</gene>
<evidence type="ECO:0000313" key="2">
    <source>
        <dbReference type="Proteomes" id="UP000472727"/>
    </source>
</evidence>
<accession>A0A7C8QF61</accession>
<organism evidence="1 2">
    <name type="scientific">Orbilia oligospora</name>
    <name type="common">Nematode-trapping fungus</name>
    <name type="synonym">Arthrobotrys oligospora</name>
    <dbReference type="NCBI Taxonomy" id="2813651"/>
    <lineage>
        <taxon>Eukaryota</taxon>
        <taxon>Fungi</taxon>
        <taxon>Dikarya</taxon>
        <taxon>Ascomycota</taxon>
        <taxon>Pezizomycotina</taxon>
        <taxon>Orbiliomycetes</taxon>
        <taxon>Orbiliales</taxon>
        <taxon>Orbiliaceae</taxon>
        <taxon>Orbilia</taxon>
    </lineage>
</organism>
<dbReference type="AlphaFoldDB" id="A0A7C8QF61"/>
<evidence type="ECO:0000313" key="1">
    <source>
        <dbReference type="EMBL" id="KAF3209418.1"/>
    </source>
</evidence>
<comment type="caution">
    <text evidence="1">The sequence shown here is derived from an EMBL/GenBank/DDBJ whole genome shotgun (WGS) entry which is preliminary data.</text>
</comment>
<proteinExistence type="predicted"/>
<reference evidence="1 2" key="1">
    <citation type="submission" date="2019-06" db="EMBL/GenBank/DDBJ databases">
        <authorList>
            <person name="Palmer J.M."/>
        </authorList>
    </citation>
    <scope>NUCLEOTIDE SEQUENCE [LARGE SCALE GENOMIC DNA]</scope>
    <source>
        <strain evidence="1 2">TWF106</strain>
    </source>
</reference>
<protein>
    <submittedName>
        <fullName evidence="1">Uncharacterized protein</fullName>
    </submittedName>
</protein>
<name>A0A7C8QF61_ORBOL</name>